<dbReference type="Proteomes" id="UP001173578">
    <property type="component" value="Unassembled WGS sequence"/>
</dbReference>
<sequence length="77" mass="9334">MAKKFTQKQREFFHSKEVFHVGIAHEYRNGFWSIYGWEYYKRKKISDSKITLVAEDDSTERLTINRKDLDDGFIKVR</sequence>
<comment type="caution">
    <text evidence="1">The sequence shown here is derived from an EMBL/GenBank/DDBJ whole genome shotgun (WGS) entry which is preliminary data.</text>
</comment>
<accession>A0AAW7DKB1</accession>
<dbReference type="RefSeq" id="WP_286485335.1">
    <property type="nucleotide sequence ID" value="NZ_JACALR010000002.1"/>
</dbReference>
<evidence type="ECO:0000313" key="2">
    <source>
        <dbReference type="Proteomes" id="UP001173578"/>
    </source>
</evidence>
<reference evidence="1" key="2">
    <citation type="journal article" date="2022" name="Sci. Total Environ.">
        <title>Prevalence, transmission, and molecular epidemiology of tet(X)-positive bacteria among humans, animals, and environmental niches in China: An epidemiological, and genomic-based study.</title>
        <authorList>
            <person name="Dong N."/>
            <person name="Zeng Y."/>
            <person name="Cai C."/>
            <person name="Sun C."/>
            <person name="Lu J."/>
            <person name="Liu C."/>
            <person name="Zhou H."/>
            <person name="Sun Q."/>
            <person name="Shu L."/>
            <person name="Wang H."/>
            <person name="Wang Y."/>
            <person name="Wang S."/>
            <person name="Wu C."/>
            <person name="Chan E.W."/>
            <person name="Chen G."/>
            <person name="Shen Z."/>
            <person name="Chen S."/>
            <person name="Zhang R."/>
        </authorList>
    </citation>
    <scope>NUCLEOTIDE SEQUENCE</scope>
    <source>
        <strain evidence="1">210</strain>
    </source>
</reference>
<dbReference type="AlphaFoldDB" id="A0AAW7DKB1"/>
<dbReference type="EMBL" id="JACALR010000002">
    <property type="protein sequence ID" value="MDM1550651.1"/>
    <property type="molecule type" value="Genomic_DNA"/>
</dbReference>
<organism evidence="1 2">
    <name type="scientific">Empedobacter falsenii</name>
    <dbReference type="NCBI Taxonomy" id="343874"/>
    <lineage>
        <taxon>Bacteria</taxon>
        <taxon>Pseudomonadati</taxon>
        <taxon>Bacteroidota</taxon>
        <taxon>Flavobacteriia</taxon>
        <taxon>Flavobacteriales</taxon>
        <taxon>Weeksellaceae</taxon>
        <taxon>Empedobacter</taxon>
    </lineage>
</organism>
<evidence type="ECO:0000313" key="1">
    <source>
        <dbReference type="EMBL" id="MDM1550651.1"/>
    </source>
</evidence>
<reference evidence="1" key="1">
    <citation type="submission" date="2020-06" db="EMBL/GenBank/DDBJ databases">
        <authorList>
            <person name="Dong N."/>
        </authorList>
    </citation>
    <scope>NUCLEOTIDE SEQUENCE</scope>
    <source>
        <strain evidence="1">210</strain>
    </source>
</reference>
<protein>
    <submittedName>
        <fullName evidence="1">Uncharacterized protein</fullName>
    </submittedName>
</protein>
<gene>
    <name evidence="1" type="ORF">HX095_05435</name>
</gene>
<name>A0AAW7DKB1_9FLAO</name>
<proteinExistence type="predicted"/>